<sequence>MPEQTRQFSLFVNRREDVWAAQTPSTLEMRAVIRFCGQKGNCTEIYALHSVCENAIASSCRKVGCSRTVVKTSGQPQTPSKLEMRAVIRFLRQKGKLHLNLSAVARSVRENAISRLAVAKWYNMFQNGLPDVVDAYCEGRPSPSTNAEIVVA</sequence>
<dbReference type="AlphaFoldDB" id="A0A4Y2SG88"/>
<comment type="caution">
    <text evidence="1">The sequence shown here is derived from an EMBL/GenBank/DDBJ whole genome shotgun (WGS) entry which is preliminary data.</text>
</comment>
<reference evidence="1 2" key="1">
    <citation type="journal article" date="2019" name="Sci. Rep.">
        <title>Orb-weaving spider Araneus ventricosus genome elucidates the spidroin gene catalogue.</title>
        <authorList>
            <person name="Kono N."/>
            <person name="Nakamura H."/>
            <person name="Ohtoshi R."/>
            <person name="Moran D.A.P."/>
            <person name="Shinohara A."/>
            <person name="Yoshida Y."/>
            <person name="Fujiwara M."/>
            <person name="Mori M."/>
            <person name="Tomita M."/>
            <person name="Arakawa K."/>
        </authorList>
    </citation>
    <scope>NUCLEOTIDE SEQUENCE [LARGE SCALE GENOMIC DNA]</scope>
</reference>
<evidence type="ECO:0000313" key="1">
    <source>
        <dbReference type="EMBL" id="GBN87282.1"/>
    </source>
</evidence>
<protein>
    <recommendedName>
        <fullName evidence="3">Mos1 transposase HTH domain-containing protein</fullName>
    </recommendedName>
</protein>
<name>A0A4Y2SG88_ARAVE</name>
<evidence type="ECO:0008006" key="3">
    <source>
        <dbReference type="Google" id="ProtNLM"/>
    </source>
</evidence>
<keyword evidence="2" id="KW-1185">Reference proteome</keyword>
<dbReference type="Proteomes" id="UP000499080">
    <property type="component" value="Unassembled WGS sequence"/>
</dbReference>
<accession>A0A4Y2SG88</accession>
<evidence type="ECO:0000313" key="2">
    <source>
        <dbReference type="Proteomes" id="UP000499080"/>
    </source>
</evidence>
<organism evidence="1 2">
    <name type="scientific">Araneus ventricosus</name>
    <name type="common">Orbweaver spider</name>
    <name type="synonym">Epeira ventricosa</name>
    <dbReference type="NCBI Taxonomy" id="182803"/>
    <lineage>
        <taxon>Eukaryota</taxon>
        <taxon>Metazoa</taxon>
        <taxon>Ecdysozoa</taxon>
        <taxon>Arthropoda</taxon>
        <taxon>Chelicerata</taxon>
        <taxon>Arachnida</taxon>
        <taxon>Araneae</taxon>
        <taxon>Araneomorphae</taxon>
        <taxon>Entelegynae</taxon>
        <taxon>Araneoidea</taxon>
        <taxon>Araneidae</taxon>
        <taxon>Araneus</taxon>
    </lineage>
</organism>
<gene>
    <name evidence="1" type="ORF">AVEN_16233_1</name>
</gene>
<proteinExistence type="predicted"/>
<dbReference type="EMBL" id="BGPR01021737">
    <property type="protein sequence ID" value="GBN87282.1"/>
    <property type="molecule type" value="Genomic_DNA"/>
</dbReference>